<evidence type="ECO:0000313" key="2">
    <source>
        <dbReference type="EMBL" id="GJM52864.1"/>
    </source>
</evidence>
<evidence type="ECO:0000259" key="1">
    <source>
        <dbReference type="Pfam" id="PF21812"/>
    </source>
</evidence>
<dbReference type="Pfam" id="PF21812">
    <property type="entry name" value="DUF6881"/>
    <property type="match status" value="1"/>
</dbReference>
<dbReference type="EMBL" id="BQKB01000019">
    <property type="protein sequence ID" value="GJM52864.1"/>
    <property type="molecule type" value="Genomic_DNA"/>
</dbReference>
<dbReference type="RefSeq" id="WP_264847379.1">
    <property type="nucleotide sequence ID" value="NZ_BPMA01000054.1"/>
</dbReference>
<gene>
    <name evidence="2" type="ORF">RCZ16_11810</name>
</gene>
<organism evidence="2 3">
    <name type="scientific">Capnocytophaga catalasegens</name>
    <dbReference type="NCBI Taxonomy" id="1004260"/>
    <lineage>
        <taxon>Bacteria</taxon>
        <taxon>Pseudomonadati</taxon>
        <taxon>Bacteroidota</taxon>
        <taxon>Flavobacteriia</taxon>
        <taxon>Flavobacteriales</taxon>
        <taxon>Flavobacteriaceae</taxon>
        <taxon>Capnocytophaga</taxon>
    </lineage>
</organism>
<sequence>MRYTKTYWKHNLDDVPILYISAFDDLGEVMRVEVFRDGEKRYADRSNVPEDGIWLECNTLKEVLAFTDPDHEFFTEEITQKDFENYWNVPENTKFGKY</sequence>
<accession>A0ABQ4VM77</accession>
<name>A0ABQ4VM77_9FLAO</name>
<comment type="caution">
    <text evidence="2">The sequence shown here is derived from an EMBL/GenBank/DDBJ whole genome shotgun (WGS) entry which is preliminary data.</text>
</comment>
<dbReference type="InterPro" id="IPR049248">
    <property type="entry name" value="DUF6881"/>
</dbReference>
<proteinExistence type="predicted"/>
<keyword evidence="3" id="KW-1185">Reference proteome</keyword>
<feature type="domain" description="DUF6881" evidence="1">
    <location>
        <begin position="2"/>
        <end position="88"/>
    </location>
</feature>
<evidence type="ECO:0000313" key="3">
    <source>
        <dbReference type="Proteomes" id="UP001208692"/>
    </source>
</evidence>
<protein>
    <recommendedName>
        <fullName evidence="1">DUF6881 domain-containing protein</fullName>
    </recommendedName>
</protein>
<reference evidence="2 3" key="1">
    <citation type="submission" date="2021-11" db="EMBL/GenBank/DDBJ databases">
        <title>Draft genome sequence of Capnocytophaga sp. strain KC07075 isolated from cat oral cavity.</title>
        <authorList>
            <person name="Suzuki M."/>
            <person name="Imaoka K."/>
            <person name="Kimura M."/>
            <person name="Morikawa S."/>
            <person name="Maeda K."/>
        </authorList>
    </citation>
    <scope>NUCLEOTIDE SEQUENCE [LARGE SCALE GENOMIC DNA]</scope>
    <source>
        <strain evidence="2 3">KC07079</strain>
    </source>
</reference>
<dbReference type="Proteomes" id="UP001208692">
    <property type="component" value="Unassembled WGS sequence"/>
</dbReference>